<dbReference type="Pfam" id="PF16656">
    <property type="entry name" value="Pur_ac_phosph_N"/>
    <property type="match status" value="1"/>
</dbReference>
<comment type="similarity">
    <text evidence="3">Belongs to the metallophosphoesterase superfamily. Purple acid phosphatase family.</text>
</comment>
<dbReference type="CDD" id="cd00839">
    <property type="entry name" value="MPP_PAPs"/>
    <property type="match status" value="1"/>
</dbReference>
<protein>
    <recommendedName>
        <fullName evidence="3">Purple acid phosphatase</fullName>
        <ecNumber evidence="3">3.1.3.2</ecNumber>
    </recommendedName>
</protein>
<dbReference type="GO" id="GO:0003993">
    <property type="term" value="F:acid phosphatase activity"/>
    <property type="evidence" value="ECO:0007669"/>
    <property type="project" value="UniProtKB-EC"/>
</dbReference>
<dbReference type="Gene3D" id="3.60.21.10">
    <property type="match status" value="1"/>
</dbReference>
<dbReference type="InterPro" id="IPR025733">
    <property type="entry name" value="PAPs_C"/>
</dbReference>
<dbReference type="InterPro" id="IPR029052">
    <property type="entry name" value="Metallo-depent_PP-like"/>
</dbReference>
<evidence type="ECO:0000259" key="6">
    <source>
        <dbReference type="Pfam" id="PF16656"/>
    </source>
</evidence>
<feature type="domain" description="Purple acid phosphatase C-terminal" evidence="5">
    <location>
        <begin position="372"/>
        <end position="432"/>
    </location>
</feature>
<dbReference type="InterPro" id="IPR008963">
    <property type="entry name" value="Purple_acid_Pase-like_N"/>
</dbReference>
<dbReference type="InterPro" id="IPR004843">
    <property type="entry name" value="Calcineurin-like_PHP"/>
</dbReference>
<organism evidence="7 8">
    <name type="scientific">Pristionchus fissidentatus</name>
    <dbReference type="NCBI Taxonomy" id="1538716"/>
    <lineage>
        <taxon>Eukaryota</taxon>
        <taxon>Metazoa</taxon>
        <taxon>Ecdysozoa</taxon>
        <taxon>Nematoda</taxon>
        <taxon>Chromadorea</taxon>
        <taxon>Rhabditida</taxon>
        <taxon>Rhabditina</taxon>
        <taxon>Diplogasteromorpha</taxon>
        <taxon>Diplogasteroidea</taxon>
        <taxon>Neodiplogasteridae</taxon>
        <taxon>Pristionchus</taxon>
    </lineage>
</organism>
<evidence type="ECO:0000256" key="2">
    <source>
        <dbReference type="ARBA" id="ARBA00023180"/>
    </source>
</evidence>
<comment type="catalytic activity">
    <reaction evidence="3">
        <text>a phosphate monoester + H2O = an alcohol + phosphate</text>
        <dbReference type="Rhea" id="RHEA:15017"/>
        <dbReference type="ChEBI" id="CHEBI:15377"/>
        <dbReference type="ChEBI" id="CHEBI:30879"/>
        <dbReference type="ChEBI" id="CHEBI:43474"/>
        <dbReference type="ChEBI" id="CHEBI:67140"/>
        <dbReference type="EC" id="3.1.3.2"/>
    </reaction>
</comment>
<feature type="chain" id="PRO_5043086280" description="Purple acid phosphatase" evidence="3">
    <location>
        <begin position="24"/>
        <end position="475"/>
    </location>
</feature>
<feature type="non-terminal residue" evidence="7">
    <location>
        <position position="1"/>
    </location>
</feature>
<evidence type="ECO:0000259" key="4">
    <source>
        <dbReference type="Pfam" id="PF00149"/>
    </source>
</evidence>
<keyword evidence="1 3" id="KW-0732">Signal</keyword>
<dbReference type="InterPro" id="IPR041792">
    <property type="entry name" value="MPP_PAP"/>
</dbReference>
<dbReference type="EC" id="3.1.3.2" evidence="3"/>
<keyword evidence="3" id="KW-0378">Hydrolase</keyword>
<dbReference type="InterPro" id="IPR015914">
    <property type="entry name" value="PAPs_N"/>
</dbReference>
<evidence type="ECO:0000313" key="8">
    <source>
        <dbReference type="Proteomes" id="UP001432322"/>
    </source>
</evidence>
<accession>A0AAV5UZ88</accession>
<dbReference type="Gene3D" id="2.60.40.380">
    <property type="entry name" value="Purple acid phosphatase-like, N-terminal"/>
    <property type="match status" value="1"/>
</dbReference>
<evidence type="ECO:0000313" key="7">
    <source>
        <dbReference type="EMBL" id="GMT11912.1"/>
    </source>
</evidence>
<dbReference type="Proteomes" id="UP001432322">
    <property type="component" value="Unassembled WGS sequence"/>
</dbReference>
<evidence type="ECO:0000256" key="1">
    <source>
        <dbReference type="ARBA" id="ARBA00022729"/>
    </source>
</evidence>
<feature type="domain" description="Purple acid phosphatase N-terminal" evidence="6">
    <location>
        <begin position="43"/>
        <end position="132"/>
    </location>
</feature>
<feature type="signal peptide" evidence="3">
    <location>
        <begin position="1"/>
        <end position="23"/>
    </location>
</feature>
<evidence type="ECO:0000256" key="3">
    <source>
        <dbReference type="RuleBase" id="RU361203"/>
    </source>
</evidence>
<sequence>SLAMGKLLLLVTVALHCTATVVSLSPALQAALVDTSKLAAGMPQQVHLAVTKKNTEMSATWITFEDVPQQLEFRKVSTSKLWTIKADTTKFVNPSNWVRYVHRVTMTGLNPGDKYAYQVGRPGYLSKEFVFKQLPLQPPYNILVFGDLGVYNGESIPSLLVDAAQRKYDLLINVGDMAYDLFSNNGTVGDQYFATLEPLFATVPYMVVAGNHEAEEAYNANYTTYVNSFTMPDEGYGDNQFYSFDVGPIHFVALSSEYYGFYYLYGMEPVFNQYEWLKKDLAEANKNRAARPWIVSYFHRPFYCSNENSEECNAFENRLVRDGWLNMPGLEPIMIEQGVDIAFWGHEHSYERFYPRTPTYNETDQPYANPGGPIYVISGSAGCHSGYAYFADPVEYSASRINDYGYSRMFVPNSTHILFEQFSAEKQIVVDSVWISKDGNHKFAPKLQEEQVVICHPKDMHCHRAQAGEKYEVVH</sequence>
<proteinExistence type="inferred from homology"/>
<dbReference type="SUPFAM" id="SSF49363">
    <property type="entry name" value="Purple acid phosphatase, N-terminal domain"/>
    <property type="match status" value="1"/>
</dbReference>
<name>A0AAV5UZ88_9BILA</name>
<evidence type="ECO:0000259" key="5">
    <source>
        <dbReference type="Pfam" id="PF14008"/>
    </source>
</evidence>
<dbReference type="PANTHER" id="PTHR45867:SF10">
    <property type="entry name" value="PURPLE ACID PHOSPHATASE"/>
    <property type="match status" value="1"/>
</dbReference>
<dbReference type="AlphaFoldDB" id="A0AAV5UZ88"/>
<dbReference type="EMBL" id="BTSY01000001">
    <property type="protein sequence ID" value="GMT11912.1"/>
    <property type="molecule type" value="Genomic_DNA"/>
</dbReference>
<dbReference type="Pfam" id="PF14008">
    <property type="entry name" value="Metallophos_C"/>
    <property type="match status" value="1"/>
</dbReference>
<dbReference type="PANTHER" id="PTHR45867">
    <property type="entry name" value="PURPLE ACID PHOSPHATASE"/>
    <property type="match status" value="1"/>
</dbReference>
<dbReference type="SUPFAM" id="SSF56300">
    <property type="entry name" value="Metallo-dependent phosphatases"/>
    <property type="match status" value="1"/>
</dbReference>
<feature type="domain" description="Calcineurin-like phosphoesterase" evidence="4">
    <location>
        <begin position="141"/>
        <end position="350"/>
    </location>
</feature>
<dbReference type="Pfam" id="PF00149">
    <property type="entry name" value="Metallophos"/>
    <property type="match status" value="1"/>
</dbReference>
<keyword evidence="8" id="KW-1185">Reference proteome</keyword>
<reference evidence="7" key="1">
    <citation type="submission" date="2023-10" db="EMBL/GenBank/DDBJ databases">
        <title>Genome assembly of Pristionchus species.</title>
        <authorList>
            <person name="Yoshida K."/>
            <person name="Sommer R.J."/>
        </authorList>
    </citation>
    <scope>NUCLEOTIDE SEQUENCE</scope>
    <source>
        <strain evidence="7">RS5133</strain>
    </source>
</reference>
<dbReference type="GO" id="GO:0046872">
    <property type="term" value="F:metal ion binding"/>
    <property type="evidence" value="ECO:0007669"/>
    <property type="project" value="InterPro"/>
</dbReference>
<keyword evidence="2" id="KW-0325">Glycoprotein</keyword>
<comment type="caution">
    <text evidence="7">The sequence shown here is derived from an EMBL/GenBank/DDBJ whole genome shotgun (WGS) entry which is preliminary data.</text>
</comment>
<gene>
    <name evidence="7" type="ORF">PFISCL1PPCAC_3209</name>
</gene>